<dbReference type="InterPro" id="IPR004875">
    <property type="entry name" value="DDE_SF_endonuclease_dom"/>
</dbReference>
<keyword evidence="3" id="KW-1185">Reference proteome</keyword>
<feature type="domain" description="DDE-1" evidence="1">
    <location>
        <begin position="1"/>
        <end position="120"/>
    </location>
</feature>
<dbReference type="GO" id="GO:0003676">
    <property type="term" value="F:nucleic acid binding"/>
    <property type="evidence" value="ECO:0007669"/>
    <property type="project" value="InterPro"/>
</dbReference>
<dbReference type="Proteomes" id="UP000054217">
    <property type="component" value="Unassembled WGS sequence"/>
</dbReference>
<dbReference type="EMBL" id="KN831952">
    <property type="protein sequence ID" value="KIO10229.1"/>
    <property type="molecule type" value="Genomic_DNA"/>
</dbReference>
<gene>
    <name evidence="2" type="ORF">M404DRAFT_971045</name>
</gene>
<evidence type="ECO:0000313" key="3">
    <source>
        <dbReference type="Proteomes" id="UP000054217"/>
    </source>
</evidence>
<protein>
    <recommendedName>
        <fullName evidence="1">DDE-1 domain-containing protein</fullName>
    </recommendedName>
</protein>
<evidence type="ECO:0000259" key="1">
    <source>
        <dbReference type="Pfam" id="PF03184"/>
    </source>
</evidence>
<dbReference type="AlphaFoldDB" id="A0A0C3PP58"/>
<accession>A0A0C3PP58</accession>
<proteinExistence type="predicted"/>
<name>A0A0C3PP58_PISTI</name>
<organism evidence="2 3">
    <name type="scientific">Pisolithus tinctorius Marx 270</name>
    <dbReference type="NCBI Taxonomy" id="870435"/>
    <lineage>
        <taxon>Eukaryota</taxon>
        <taxon>Fungi</taxon>
        <taxon>Dikarya</taxon>
        <taxon>Basidiomycota</taxon>
        <taxon>Agaricomycotina</taxon>
        <taxon>Agaricomycetes</taxon>
        <taxon>Agaricomycetidae</taxon>
        <taxon>Boletales</taxon>
        <taxon>Sclerodermatineae</taxon>
        <taxon>Pisolithaceae</taxon>
        <taxon>Pisolithus</taxon>
    </lineage>
</organism>
<dbReference type="HOGENOM" id="CLU_088458_4_0_1"/>
<reference evidence="3" key="2">
    <citation type="submission" date="2015-01" db="EMBL/GenBank/DDBJ databases">
        <title>Evolutionary Origins and Diversification of the Mycorrhizal Mutualists.</title>
        <authorList>
            <consortium name="DOE Joint Genome Institute"/>
            <consortium name="Mycorrhizal Genomics Consortium"/>
            <person name="Kohler A."/>
            <person name="Kuo A."/>
            <person name="Nagy L.G."/>
            <person name="Floudas D."/>
            <person name="Copeland A."/>
            <person name="Barry K.W."/>
            <person name="Cichocki N."/>
            <person name="Veneault-Fourrey C."/>
            <person name="LaButti K."/>
            <person name="Lindquist E.A."/>
            <person name="Lipzen A."/>
            <person name="Lundell T."/>
            <person name="Morin E."/>
            <person name="Murat C."/>
            <person name="Riley R."/>
            <person name="Ohm R."/>
            <person name="Sun H."/>
            <person name="Tunlid A."/>
            <person name="Henrissat B."/>
            <person name="Grigoriev I.V."/>
            <person name="Hibbett D.S."/>
            <person name="Martin F."/>
        </authorList>
    </citation>
    <scope>NUCLEOTIDE SEQUENCE [LARGE SCALE GENOMIC DNA]</scope>
    <source>
        <strain evidence="3">Marx 270</strain>
    </source>
</reference>
<reference evidence="2 3" key="1">
    <citation type="submission" date="2014-04" db="EMBL/GenBank/DDBJ databases">
        <authorList>
            <consortium name="DOE Joint Genome Institute"/>
            <person name="Kuo A."/>
            <person name="Kohler A."/>
            <person name="Costa M.D."/>
            <person name="Nagy L.G."/>
            <person name="Floudas D."/>
            <person name="Copeland A."/>
            <person name="Barry K.W."/>
            <person name="Cichocki N."/>
            <person name="Veneault-Fourrey C."/>
            <person name="LaButti K."/>
            <person name="Lindquist E.A."/>
            <person name="Lipzen A."/>
            <person name="Lundell T."/>
            <person name="Morin E."/>
            <person name="Murat C."/>
            <person name="Sun H."/>
            <person name="Tunlid A."/>
            <person name="Henrissat B."/>
            <person name="Grigoriev I.V."/>
            <person name="Hibbett D.S."/>
            <person name="Martin F."/>
            <person name="Nordberg H.P."/>
            <person name="Cantor M.N."/>
            <person name="Hua S.X."/>
        </authorList>
    </citation>
    <scope>NUCLEOTIDE SEQUENCE [LARGE SCALE GENOMIC DNA]</scope>
    <source>
        <strain evidence="2 3">Marx 270</strain>
    </source>
</reference>
<dbReference type="STRING" id="870435.A0A0C3PP58"/>
<dbReference type="OrthoDB" id="162969at2759"/>
<evidence type="ECO:0000313" key="2">
    <source>
        <dbReference type="EMBL" id="KIO10229.1"/>
    </source>
</evidence>
<dbReference type="InParanoid" id="A0A0C3PP58"/>
<sequence length="183" mass="20839">MTTTIYQDWLSDWDKKLRREERNILLLQDNFAGHVAPTTLTNIDVENFEANLTAHVQPNDQGIIRCFKAHYRAKFIHRSIDLYETGTTPTHVYDIDQLEGMRLAEKAWSEVDTTTIRNCWKKAGILPPNMDAVPIHPTLPISSLIHATRSEPETPNDPIQQAENAVESALNDLEKTGILQHTN</sequence>
<dbReference type="Pfam" id="PF03184">
    <property type="entry name" value="DDE_1"/>
    <property type="match status" value="1"/>
</dbReference>